<keyword evidence="3" id="KW-1185">Reference proteome</keyword>
<evidence type="ECO:0000313" key="3">
    <source>
        <dbReference type="Proteomes" id="UP000653797"/>
    </source>
</evidence>
<accession>A0A927B8P3</accession>
<dbReference type="AlphaFoldDB" id="A0A927B8P3"/>
<comment type="caution">
    <text evidence="2">The sequence shown here is derived from an EMBL/GenBank/DDBJ whole genome shotgun (WGS) entry which is preliminary data.</text>
</comment>
<dbReference type="InterPro" id="IPR035965">
    <property type="entry name" value="PAS-like_dom_sf"/>
</dbReference>
<dbReference type="InterPro" id="IPR000014">
    <property type="entry name" value="PAS"/>
</dbReference>
<feature type="domain" description="PAS" evidence="1">
    <location>
        <begin position="16"/>
        <end position="79"/>
    </location>
</feature>
<dbReference type="Gene3D" id="3.30.450.20">
    <property type="entry name" value="PAS domain"/>
    <property type="match status" value="2"/>
</dbReference>
<name>A0A927B8P3_9BACT</name>
<protein>
    <submittedName>
        <fullName evidence="2">PAS domain-containing protein</fullName>
    </submittedName>
</protein>
<sequence length="190" mass="21629">MNPLDQPSEPPDPHPYRALIQHMPLGFCLLEALASETSPRIDYRFVDVNPLFEEQTGLASPLVKTITQLQPPDGQSWRELGDQVLQTNKPVHQRTALTHLTHEGGSYDLLAFPLGTAHHPQIAILCQFGSQPLPSQQAKTQESLREADQRFRLAIEAVQMANWEWHILTDQVYWNEQHFRLFGMPPRAVP</sequence>
<organism evidence="2 3">
    <name type="scientific">Spirosoma validum</name>
    <dbReference type="NCBI Taxonomy" id="2771355"/>
    <lineage>
        <taxon>Bacteria</taxon>
        <taxon>Pseudomonadati</taxon>
        <taxon>Bacteroidota</taxon>
        <taxon>Cytophagia</taxon>
        <taxon>Cytophagales</taxon>
        <taxon>Cytophagaceae</taxon>
        <taxon>Spirosoma</taxon>
    </lineage>
</organism>
<gene>
    <name evidence="2" type="ORF">IC230_33240</name>
</gene>
<dbReference type="EMBL" id="JACXAA010000031">
    <property type="protein sequence ID" value="MBD2757775.1"/>
    <property type="molecule type" value="Genomic_DNA"/>
</dbReference>
<reference evidence="2" key="1">
    <citation type="submission" date="2020-09" db="EMBL/GenBank/DDBJ databases">
        <authorList>
            <person name="Kim M.K."/>
        </authorList>
    </citation>
    <scope>NUCLEOTIDE SEQUENCE</scope>
    <source>
        <strain evidence="2">BT704</strain>
    </source>
</reference>
<dbReference type="SUPFAM" id="SSF55785">
    <property type="entry name" value="PYP-like sensor domain (PAS domain)"/>
    <property type="match status" value="1"/>
</dbReference>
<evidence type="ECO:0000313" key="2">
    <source>
        <dbReference type="EMBL" id="MBD2757775.1"/>
    </source>
</evidence>
<evidence type="ECO:0000259" key="1">
    <source>
        <dbReference type="Pfam" id="PF13188"/>
    </source>
</evidence>
<proteinExistence type="predicted"/>
<dbReference type="Pfam" id="PF13188">
    <property type="entry name" value="PAS_8"/>
    <property type="match status" value="1"/>
</dbReference>
<dbReference type="Proteomes" id="UP000653797">
    <property type="component" value="Unassembled WGS sequence"/>
</dbReference>